<evidence type="ECO:0008006" key="4">
    <source>
        <dbReference type="Google" id="ProtNLM"/>
    </source>
</evidence>
<dbReference type="CTD" id="20325275"/>
<dbReference type="GeneID" id="20325275"/>
<sequence>MLLLFISYAILVFVNSFQDAQCEELEDVGLREHVHSITGARWISRRLFESDGLIHTFGAKRETAVQKAQRPTVKHVGFDDTRIPKNFDARKAWPHCSSISEIRDQSSQ</sequence>
<name>A0A074YZV7_OPIVI</name>
<keyword evidence="3" id="KW-1185">Reference proteome</keyword>
<evidence type="ECO:0000313" key="3">
    <source>
        <dbReference type="Proteomes" id="UP000054324"/>
    </source>
</evidence>
<feature type="chain" id="PRO_5001705295" description="Secreted protein" evidence="1">
    <location>
        <begin position="23"/>
        <end position="108"/>
    </location>
</feature>
<keyword evidence="1" id="KW-0732">Signal</keyword>
<organism evidence="2 3">
    <name type="scientific">Opisthorchis viverrini</name>
    <name type="common">Southeast Asian liver fluke</name>
    <dbReference type="NCBI Taxonomy" id="6198"/>
    <lineage>
        <taxon>Eukaryota</taxon>
        <taxon>Metazoa</taxon>
        <taxon>Spiralia</taxon>
        <taxon>Lophotrochozoa</taxon>
        <taxon>Platyhelminthes</taxon>
        <taxon>Trematoda</taxon>
        <taxon>Digenea</taxon>
        <taxon>Opisthorchiida</taxon>
        <taxon>Opisthorchiata</taxon>
        <taxon>Opisthorchiidae</taxon>
        <taxon>Opisthorchis</taxon>
    </lineage>
</organism>
<dbReference type="OrthoDB" id="6514058at2759"/>
<dbReference type="STRING" id="6198.A0A074YZV7"/>
<dbReference type="Gene3D" id="1.20.5.170">
    <property type="match status" value="1"/>
</dbReference>
<gene>
    <name evidence="2" type="ORF">T265_11107</name>
</gene>
<feature type="signal peptide" evidence="1">
    <location>
        <begin position="1"/>
        <end position="22"/>
    </location>
</feature>
<proteinExistence type="predicted"/>
<protein>
    <recommendedName>
        <fullName evidence="4">Secreted protein</fullName>
    </recommendedName>
</protein>
<evidence type="ECO:0000256" key="1">
    <source>
        <dbReference type="SAM" id="SignalP"/>
    </source>
</evidence>
<dbReference type="SUPFAM" id="SSF54001">
    <property type="entry name" value="Cysteine proteinases"/>
    <property type="match status" value="1"/>
</dbReference>
<dbReference type="KEGG" id="ovi:T265_11107"/>
<dbReference type="InterPro" id="IPR038765">
    <property type="entry name" value="Papain-like_cys_pep_sf"/>
</dbReference>
<reference evidence="2 3" key="1">
    <citation type="submission" date="2013-11" db="EMBL/GenBank/DDBJ databases">
        <title>Opisthorchis viverrini - life in the bile duct.</title>
        <authorList>
            <person name="Young N.D."/>
            <person name="Nagarajan N."/>
            <person name="Lin S.J."/>
            <person name="Korhonen P.K."/>
            <person name="Jex A.R."/>
            <person name="Hall R.S."/>
            <person name="Safavi-Hemami H."/>
            <person name="Kaewkong W."/>
            <person name="Bertrand D."/>
            <person name="Gao S."/>
            <person name="Seet Q."/>
            <person name="Wongkham S."/>
            <person name="Teh B.T."/>
            <person name="Wongkham C."/>
            <person name="Intapan P.M."/>
            <person name="Maleewong W."/>
            <person name="Yang X."/>
            <person name="Hu M."/>
            <person name="Wang Z."/>
            <person name="Hofmann A."/>
            <person name="Sternberg P.W."/>
            <person name="Tan P."/>
            <person name="Wang J."/>
            <person name="Gasser R.B."/>
        </authorList>
    </citation>
    <scope>NUCLEOTIDE SEQUENCE [LARGE SCALE GENOMIC DNA]</scope>
</reference>
<dbReference type="RefSeq" id="XP_009175937.1">
    <property type="nucleotide sequence ID" value="XM_009177673.1"/>
</dbReference>
<accession>A0A074YZV7</accession>
<dbReference type="EMBL" id="KL597068">
    <property type="protein sequence ID" value="KER20326.1"/>
    <property type="molecule type" value="Genomic_DNA"/>
</dbReference>
<dbReference type="Proteomes" id="UP000054324">
    <property type="component" value="Unassembled WGS sequence"/>
</dbReference>
<dbReference type="AlphaFoldDB" id="A0A074YZV7"/>
<evidence type="ECO:0000313" key="2">
    <source>
        <dbReference type="EMBL" id="KER20326.1"/>
    </source>
</evidence>